<feature type="transmembrane region" description="Helical" evidence="1">
    <location>
        <begin position="28"/>
        <end position="50"/>
    </location>
</feature>
<gene>
    <name evidence="2" type="ORF">MSEDJ_16410</name>
</gene>
<name>A0A7I7QMR8_9MYCO</name>
<protein>
    <submittedName>
        <fullName evidence="2">Uncharacterized protein</fullName>
    </submittedName>
</protein>
<keyword evidence="1" id="KW-1133">Transmembrane helix</keyword>
<accession>A0A7I7QMR8</accession>
<reference evidence="2 3" key="1">
    <citation type="journal article" date="2019" name="Emerg. Microbes Infect.">
        <title>Comprehensive subspecies identification of 175 nontuberculous mycobacteria species based on 7547 genomic profiles.</title>
        <authorList>
            <person name="Matsumoto Y."/>
            <person name="Kinjo T."/>
            <person name="Motooka D."/>
            <person name="Nabeya D."/>
            <person name="Jung N."/>
            <person name="Uechi K."/>
            <person name="Horii T."/>
            <person name="Iida T."/>
            <person name="Fujita J."/>
            <person name="Nakamura S."/>
        </authorList>
    </citation>
    <scope>NUCLEOTIDE SEQUENCE [LARGE SCALE GENOMIC DNA]</scope>
    <source>
        <strain evidence="2 3">JCM 17899</strain>
    </source>
</reference>
<evidence type="ECO:0000256" key="1">
    <source>
        <dbReference type="SAM" id="Phobius"/>
    </source>
</evidence>
<evidence type="ECO:0000313" key="2">
    <source>
        <dbReference type="EMBL" id="BBY27545.1"/>
    </source>
</evidence>
<evidence type="ECO:0000313" key="3">
    <source>
        <dbReference type="Proteomes" id="UP000467193"/>
    </source>
</evidence>
<keyword evidence="1" id="KW-0472">Membrane</keyword>
<dbReference type="KEGG" id="msei:MSEDJ_16410"/>
<sequence length="277" mass="30731">MNPQIGPGDGWSFETPPTKAPRRITKRWLIIGGIVALVVVLLGGTMLWAAKPEPITPATPRFEIVDKPLLSDEPPTVIKNGIKPRTLYPPGYTDTDYSKSTLNLNIDPAKDYDKTVTPPECGKDPLEQIEHNLDRRDTTRYGRYPVDLSMYPVDDPGGNAEDSGGFFVSVFPAEDPVSLRVFRDWFTRCQSAQVTYTVSQNGQVIESTTEPFEQSLADAPSSMASDSFAVTQRDDPEDSCDYYGLVRGMIVNVLCSKSVKDAGVELFRTVVRRVYDI</sequence>
<dbReference type="RefSeq" id="WP_163796421.1">
    <property type="nucleotide sequence ID" value="NZ_AP022588.1"/>
</dbReference>
<dbReference type="Proteomes" id="UP000467193">
    <property type="component" value="Chromosome"/>
</dbReference>
<proteinExistence type="predicted"/>
<dbReference type="EMBL" id="AP022588">
    <property type="protein sequence ID" value="BBY27545.1"/>
    <property type="molecule type" value="Genomic_DNA"/>
</dbReference>
<organism evidence="2 3">
    <name type="scientific">Mycolicibacterium sediminis</name>
    <dbReference type="NCBI Taxonomy" id="1286180"/>
    <lineage>
        <taxon>Bacteria</taxon>
        <taxon>Bacillati</taxon>
        <taxon>Actinomycetota</taxon>
        <taxon>Actinomycetes</taxon>
        <taxon>Mycobacteriales</taxon>
        <taxon>Mycobacteriaceae</taxon>
        <taxon>Mycolicibacterium</taxon>
    </lineage>
</organism>
<keyword evidence="3" id="KW-1185">Reference proteome</keyword>
<keyword evidence="1" id="KW-0812">Transmembrane</keyword>
<dbReference type="AlphaFoldDB" id="A0A7I7QMR8"/>